<organism evidence="3 4">
    <name type="scientific">Cylindrotheca closterium</name>
    <dbReference type="NCBI Taxonomy" id="2856"/>
    <lineage>
        <taxon>Eukaryota</taxon>
        <taxon>Sar</taxon>
        <taxon>Stramenopiles</taxon>
        <taxon>Ochrophyta</taxon>
        <taxon>Bacillariophyta</taxon>
        <taxon>Bacillariophyceae</taxon>
        <taxon>Bacillariophycidae</taxon>
        <taxon>Bacillariales</taxon>
        <taxon>Bacillariaceae</taxon>
        <taxon>Cylindrotheca</taxon>
    </lineage>
</organism>
<evidence type="ECO:0000313" key="3">
    <source>
        <dbReference type="EMBL" id="CAJ1947213.1"/>
    </source>
</evidence>
<feature type="compositionally biased region" description="Pro residues" evidence="2">
    <location>
        <begin position="431"/>
        <end position="444"/>
    </location>
</feature>
<dbReference type="SUPFAM" id="SSF50985">
    <property type="entry name" value="RCC1/BLIP-II"/>
    <property type="match status" value="2"/>
</dbReference>
<dbReference type="PROSITE" id="PS50012">
    <property type="entry name" value="RCC1_3"/>
    <property type="match status" value="4"/>
</dbReference>
<dbReference type="InterPro" id="IPR009091">
    <property type="entry name" value="RCC1/BLIP-II"/>
</dbReference>
<dbReference type="GO" id="GO:0005737">
    <property type="term" value="C:cytoplasm"/>
    <property type="evidence" value="ECO:0007669"/>
    <property type="project" value="TreeGrafter"/>
</dbReference>
<dbReference type="InterPro" id="IPR000408">
    <property type="entry name" value="Reg_chr_condens"/>
</dbReference>
<dbReference type="AlphaFoldDB" id="A0AAD2FNG9"/>
<feature type="compositionally biased region" description="Low complexity" evidence="2">
    <location>
        <begin position="445"/>
        <end position="460"/>
    </location>
</feature>
<feature type="compositionally biased region" description="Pro residues" evidence="2">
    <location>
        <begin position="410"/>
        <end position="423"/>
    </location>
</feature>
<proteinExistence type="predicted"/>
<evidence type="ECO:0000256" key="1">
    <source>
        <dbReference type="PROSITE-ProRule" id="PRU00235"/>
    </source>
</evidence>
<reference evidence="3" key="1">
    <citation type="submission" date="2023-08" db="EMBL/GenBank/DDBJ databases">
        <authorList>
            <person name="Audoor S."/>
            <person name="Bilcke G."/>
        </authorList>
    </citation>
    <scope>NUCLEOTIDE SEQUENCE</scope>
</reference>
<feature type="region of interest" description="Disordered" evidence="2">
    <location>
        <begin position="404"/>
        <end position="483"/>
    </location>
</feature>
<feature type="compositionally biased region" description="Polar residues" evidence="2">
    <location>
        <begin position="461"/>
        <end position="475"/>
    </location>
</feature>
<feature type="repeat" description="RCC1" evidence="1">
    <location>
        <begin position="202"/>
        <end position="252"/>
    </location>
</feature>
<dbReference type="PANTHER" id="PTHR45982">
    <property type="entry name" value="REGULATOR OF CHROMOSOME CONDENSATION"/>
    <property type="match status" value="1"/>
</dbReference>
<evidence type="ECO:0000256" key="2">
    <source>
        <dbReference type="SAM" id="MobiDB-lite"/>
    </source>
</evidence>
<dbReference type="PANTHER" id="PTHR45982:SF1">
    <property type="entry name" value="REGULATOR OF CHROMOSOME CONDENSATION"/>
    <property type="match status" value="1"/>
</dbReference>
<dbReference type="Pfam" id="PF00415">
    <property type="entry name" value="RCC1"/>
    <property type="match status" value="4"/>
</dbReference>
<dbReference type="EMBL" id="CAKOGP040001725">
    <property type="protein sequence ID" value="CAJ1947213.1"/>
    <property type="molecule type" value="Genomic_DNA"/>
</dbReference>
<feature type="repeat" description="RCC1" evidence="1">
    <location>
        <begin position="146"/>
        <end position="200"/>
    </location>
</feature>
<comment type="caution">
    <text evidence="3">The sequence shown here is derived from an EMBL/GenBank/DDBJ whole genome shotgun (WGS) entry which is preliminary data.</text>
</comment>
<evidence type="ECO:0000313" key="4">
    <source>
        <dbReference type="Proteomes" id="UP001295423"/>
    </source>
</evidence>
<dbReference type="PRINTS" id="PR00633">
    <property type="entry name" value="RCCNDNSATION"/>
</dbReference>
<gene>
    <name evidence="3" type="ORF">CYCCA115_LOCUS11034</name>
</gene>
<sequence>MSTANTNAISALAAGWRTTCGVFNDQLQCFGWNQYGQIGIGPDGNQFLPVPIQVSDGVSLVDFDLLSLGVVHTCATTKATKELYCWGSNDSVDLLLKRPVSYHTPQHIDLGGQGIFQNNADIDILQITSGRSHNCAVVAYPSFNLERFVCWGSNEFGQLGIGSTEDGFESPVQVASTLDIDLLPQQISAGYSHQCAIQAADNSLWCWGLNSNGQIGVGTTNTNVLTPTKIAQLGSVSTVSAGSYHTCAISTTLPESIFLDAREDEDGRKEGNVYCFGYNSFGQLGIGNLEDQQLPQKVDLGGFAKDIKTGRDHTCALMEDETVKCWGSNFSGQLGVGNNRESSMTPVTVPDLRDVEKLALGREHTCVSKSDQTLWCWGTNLHGQLGLGENVSIQYFPQQVNIQFPQNLNSPPPTKSPTEPPSKAPIMAPANPGPSKTPPPPTPRPTTLSPTTLSPTKLPTQRPTVSPTRRPTNAPSIPDPTMAPTRRAIIIPTFSPVAVPTTFPVAVLEPTVNPPVIDPPVPQTIQPTPNRLIAFPTPAPTVIVEDKADDVPSRGGQSIIIIVPTTDSTFVEVDSDSATMTRGHLVMMAVTLPLLVSWCTTLLL</sequence>
<feature type="repeat" description="RCC1" evidence="1">
    <location>
        <begin position="321"/>
        <end position="371"/>
    </location>
</feature>
<name>A0AAD2FNG9_9STRA</name>
<dbReference type="GO" id="GO:0005085">
    <property type="term" value="F:guanyl-nucleotide exchange factor activity"/>
    <property type="evidence" value="ECO:0007669"/>
    <property type="project" value="TreeGrafter"/>
</dbReference>
<dbReference type="Proteomes" id="UP001295423">
    <property type="component" value="Unassembled WGS sequence"/>
</dbReference>
<accession>A0AAD2FNG9</accession>
<dbReference type="InterPro" id="IPR051553">
    <property type="entry name" value="Ran_GTPase-activating"/>
</dbReference>
<keyword evidence="4" id="KW-1185">Reference proteome</keyword>
<dbReference type="Pfam" id="PF13540">
    <property type="entry name" value="RCC1_2"/>
    <property type="match status" value="1"/>
</dbReference>
<feature type="repeat" description="RCC1" evidence="1">
    <location>
        <begin position="271"/>
        <end position="320"/>
    </location>
</feature>
<dbReference type="Gene3D" id="2.130.10.30">
    <property type="entry name" value="Regulator of chromosome condensation 1/beta-lactamase-inhibitor protein II"/>
    <property type="match status" value="3"/>
</dbReference>
<protein>
    <submittedName>
        <fullName evidence="3">Uncharacterized protein</fullName>
    </submittedName>
</protein>